<name>A0ACC2GF03_DALPE</name>
<accession>A0ACC2GF03</accession>
<dbReference type="EMBL" id="CM055741">
    <property type="protein sequence ID" value="KAJ8002122.1"/>
    <property type="molecule type" value="Genomic_DNA"/>
</dbReference>
<keyword evidence="2" id="KW-1185">Reference proteome</keyword>
<sequence>MKSDGVAMATAEPSIEMAQGTVPDETLPHPDPSAALPANRTAPLASSKETNGAASKRAANLKPKTTSVAKPRPGMAKPRPGTAGSKTTTGPASMPSTSRPGTAPNRTANGVKPLVNDLAKKAALDKKKTTAATGPSTSAAVAKRPVGVAFTVRTQTKVADRKPAGAAKPDNSTNSTRAAVSGAPTKRASPAGPSNGAGARPKTTAPRPATTAAAKPNRTAVSKTSRPATAHSGLSMGTLKPSPAASTGPAFSRVGPTAPSAGSTSAVQAANPAGPAKKYVGKPPTTATTRKPPSCAATKTVKPDPPKPVAASRSEPTFKRPAPTKAAADIKSVRSKSQEPKPLPTRKATRPPAMRQPLGNTSPGSPSNKSGTTTPRAIKRVPKPTQSVLPFTGAAAADVPTLSAAEVPEVTVSNVPDSMAMTSLPAVVLESQAEVATSTLKDTAVPSPPQSPLSQAVATAAPMSPLSQDDAAPLESLQDTIVQSGVVSGPESTQPMLDQLLPHADPTVEANATPSILDVVEKVQLNMDDDDDEEEEEREGSQQVSVSEMSGTQPTEESRPGSAGPAGSGWRAGGAPLSELDSEEVSCSQQGASELSARVFLRALRALTIWVMPA</sequence>
<protein>
    <submittedName>
        <fullName evidence="1">Uncharacterized protein</fullName>
    </submittedName>
</protein>
<dbReference type="Proteomes" id="UP001157502">
    <property type="component" value="Chromosome 14"/>
</dbReference>
<comment type="caution">
    <text evidence="1">The sequence shown here is derived from an EMBL/GenBank/DDBJ whole genome shotgun (WGS) entry which is preliminary data.</text>
</comment>
<evidence type="ECO:0000313" key="1">
    <source>
        <dbReference type="EMBL" id="KAJ8002122.1"/>
    </source>
</evidence>
<gene>
    <name evidence="1" type="ORF">DPEC_G00176550</name>
</gene>
<reference evidence="1" key="1">
    <citation type="submission" date="2021-05" db="EMBL/GenBank/DDBJ databases">
        <authorList>
            <person name="Pan Q."/>
            <person name="Jouanno E."/>
            <person name="Zahm M."/>
            <person name="Klopp C."/>
            <person name="Cabau C."/>
            <person name="Louis A."/>
            <person name="Berthelot C."/>
            <person name="Parey E."/>
            <person name="Roest Crollius H."/>
            <person name="Montfort J."/>
            <person name="Robinson-Rechavi M."/>
            <person name="Bouchez O."/>
            <person name="Lampietro C."/>
            <person name="Lopez Roques C."/>
            <person name="Donnadieu C."/>
            <person name="Postlethwait J."/>
            <person name="Bobe J."/>
            <person name="Dillon D."/>
            <person name="Chandos A."/>
            <person name="von Hippel F."/>
            <person name="Guiguen Y."/>
        </authorList>
    </citation>
    <scope>NUCLEOTIDE SEQUENCE</scope>
    <source>
        <strain evidence="1">YG-Jan2019</strain>
    </source>
</reference>
<proteinExistence type="predicted"/>
<organism evidence="1 2">
    <name type="scientific">Dallia pectoralis</name>
    <name type="common">Alaska blackfish</name>
    <dbReference type="NCBI Taxonomy" id="75939"/>
    <lineage>
        <taxon>Eukaryota</taxon>
        <taxon>Metazoa</taxon>
        <taxon>Chordata</taxon>
        <taxon>Craniata</taxon>
        <taxon>Vertebrata</taxon>
        <taxon>Euteleostomi</taxon>
        <taxon>Actinopterygii</taxon>
        <taxon>Neopterygii</taxon>
        <taxon>Teleostei</taxon>
        <taxon>Protacanthopterygii</taxon>
        <taxon>Esociformes</taxon>
        <taxon>Umbridae</taxon>
        <taxon>Dallia</taxon>
    </lineage>
</organism>
<evidence type="ECO:0000313" key="2">
    <source>
        <dbReference type="Proteomes" id="UP001157502"/>
    </source>
</evidence>